<proteinExistence type="predicted"/>
<organism evidence="1 2">
    <name type="scientific">Ancylobacter novellus (strain ATCC 8093 / DSM 506 / JCM 20403 / CCM 1077 / IAM 12100 / NBRC 12443 / NCIMB 10456)</name>
    <name type="common">Starkeya novella</name>
    <dbReference type="NCBI Taxonomy" id="639283"/>
    <lineage>
        <taxon>Bacteria</taxon>
        <taxon>Pseudomonadati</taxon>
        <taxon>Pseudomonadota</taxon>
        <taxon>Alphaproteobacteria</taxon>
        <taxon>Hyphomicrobiales</taxon>
        <taxon>Xanthobacteraceae</taxon>
        <taxon>Ancylobacter</taxon>
    </lineage>
</organism>
<gene>
    <name evidence="1" type="ordered locus">Snov_1571</name>
</gene>
<dbReference type="GO" id="GO:0005975">
    <property type="term" value="P:carbohydrate metabolic process"/>
    <property type="evidence" value="ECO:0007669"/>
    <property type="project" value="InterPro"/>
</dbReference>
<dbReference type="OrthoDB" id="9773478at2"/>
<dbReference type="RefSeq" id="WP_013166384.1">
    <property type="nucleotide sequence ID" value="NC_014217.1"/>
</dbReference>
<reference evidence="1 2" key="1">
    <citation type="journal article" date="2012" name="Stand. Genomic Sci.">
        <title>Complete genome sequence of the facultatively chemolithoautotrophic and methylotrophic alpha Proteobacterium Starkeya novella type strain (ATCC 8093(T)).</title>
        <authorList>
            <person name="Kappler U."/>
            <person name="Davenport K."/>
            <person name="Beatson S."/>
            <person name="Lucas S."/>
            <person name="Lapidus A."/>
            <person name="Copeland A."/>
            <person name="Berry K.W."/>
            <person name="Glavina Del Rio T."/>
            <person name="Hammon N."/>
            <person name="Dalin E."/>
            <person name="Tice H."/>
            <person name="Pitluck S."/>
            <person name="Richardson P."/>
            <person name="Bruce D."/>
            <person name="Goodwin L.A."/>
            <person name="Han C."/>
            <person name="Tapia R."/>
            <person name="Detter J.C."/>
            <person name="Chang Y.J."/>
            <person name="Jeffries C.D."/>
            <person name="Land M."/>
            <person name="Hauser L."/>
            <person name="Kyrpides N.C."/>
            <person name="Goker M."/>
            <person name="Ivanova N."/>
            <person name="Klenk H.P."/>
            <person name="Woyke T."/>
        </authorList>
    </citation>
    <scope>NUCLEOTIDE SEQUENCE [LARGE SCALE GENOMIC DNA]</scope>
    <source>
        <strain evidence="2">ATCC 8093 / DSM 506 / JCM 20403 / CCM 1077 / IAM 12100 / NBRC 12443 / NCIMB 10456</strain>
    </source>
</reference>
<dbReference type="NCBIfam" id="NF003814">
    <property type="entry name" value="PRK05406.1-3"/>
    <property type="match status" value="1"/>
</dbReference>
<dbReference type="PANTHER" id="PTHR30292:SF0">
    <property type="entry name" value="5-OXOPROLINASE SUBUNIT A"/>
    <property type="match status" value="1"/>
</dbReference>
<keyword evidence="2" id="KW-1185">Reference proteome</keyword>
<dbReference type="NCBIfam" id="NF003816">
    <property type="entry name" value="PRK05406.1-5"/>
    <property type="match status" value="1"/>
</dbReference>
<name>D7A9V4_ANCN5</name>
<dbReference type="InterPro" id="IPR005501">
    <property type="entry name" value="LamB/YcsF/PxpA-like"/>
</dbReference>
<dbReference type="STRING" id="639283.Snov_1571"/>
<dbReference type="Pfam" id="PF03746">
    <property type="entry name" value="LamB_YcsF"/>
    <property type="match status" value="1"/>
</dbReference>
<dbReference type="eggNOG" id="COG1540">
    <property type="taxonomic scope" value="Bacteria"/>
</dbReference>
<protein>
    <submittedName>
        <fullName evidence="1">LamB/YcsF family protein</fullName>
    </submittedName>
</protein>
<dbReference type="AlphaFoldDB" id="D7A9V4"/>
<evidence type="ECO:0000313" key="2">
    <source>
        <dbReference type="Proteomes" id="UP000006633"/>
    </source>
</evidence>
<dbReference type="EMBL" id="CP002026">
    <property type="protein sequence ID" value="ADH88880.1"/>
    <property type="molecule type" value="Genomic_DNA"/>
</dbReference>
<dbReference type="PANTHER" id="PTHR30292">
    <property type="entry name" value="UNCHARACTERIZED PROTEIN YBGL-RELATED"/>
    <property type="match status" value="1"/>
</dbReference>
<dbReference type="SUPFAM" id="SSF88713">
    <property type="entry name" value="Glycoside hydrolase/deacetylase"/>
    <property type="match status" value="1"/>
</dbReference>
<dbReference type="HOGENOM" id="CLU_069535_0_0_5"/>
<dbReference type="KEGG" id="sno:Snov_1571"/>
<dbReference type="Proteomes" id="UP000006633">
    <property type="component" value="Chromosome"/>
</dbReference>
<evidence type="ECO:0000313" key="1">
    <source>
        <dbReference type="EMBL" id="ADH88880.1"/>
    </source>
</evidence>
<dbReference type="Gene3D" id="3.20.20.370">
    <property type="entry name" value="Glycoside hydrolase/deacetylase"/>
    <property type="match status" value="1"/>
</dbReference>
<dbReference type="CDD" id="cd11665">
    <property type="entry name" value="LamB_like"/>
    <property type="match status" value="1"/>
</dbReference>
<dbReference type="InterPro" id="IPR011330">
    <property type="entry name" value="Glyco_hydro/deAcase_b/a-brl"/>
</dbReference>
<sequence length="241" mass="25856">MGVVINCDMGEGYGLYSCGDDAGIMPHIQIGNVACGFHAADPVVMSKTVRLAAEHGVAVGAHPSFPDLQGFGRRDMAMGREELSACVLYQIGALKGFLDAAGMKLNHVKPHGALYGAAMRREEVAHAVADAAQVYGVPVVGMAGTLHEKVYRARGLTFISEYYVDLDYDASGALIITREHEARDPAEAARRAVRMLTEGKAVTIDGRDFDMKAETICIHSDTPNAAELARVLKEAVRPWLA</sequence>
<accession>D7A9V4</accession>